<sequence length="1029" mass="110641">MSSTQSHFDKDPLAPLPSQEHRSHHNYPGSEHTKDEGGVCEAYPGIIESSDIDPLHHERMKDPFYAGNESAVSKVTGGPTSIPGFLASAADVAAGAAKYAYSAVVGDEAGKQAGKETGDSKRRIYENNHQIQYYESPPLYTTLSSTTMTSRAGGLYGGIQFSGKSLPPSSLTSEISSPSSSTPLSLQADKPKAPEPAATQVSTPQNINTDAQNQAASGLTATAAKPSAGWSAALAFAPVRRPNTKVKPTAPRIPVGASVVAAPSPAIVTSANASVSSTAVISSTAVVFSPPVMNDGNAGGTPSAQQPPAGMTQGWGKKVKPPSMVLDEDVNGFRATQKKRHVGKGKKNKNKNAPAVPTWDPLEQYDPLRPNDYNDYKIWKQKERIERRERLAEERRLEERKRFRRGGNYSDSDYTHSEDEERPRKAGRYGESYDRWSRKDDNRDRDYADDQPMDPASAPATLDRDMTGDEAYQRRLAMSRGIRPPSPPAQDPTKGDDNVADEEPDVPLKDETGEEAYLRRLAMSTMPRQQDHSVAAPAPQARVPSPQHQQPRQKSPSPPPLSFNPFAPPSVPPPPGPPGASGTAVADIEERKKAAAAIAAKLGALAALAPPQPSASPSVEPSVTPPAEETPRVRPDPQSFAARMMAKWGHKEGQGLGADGSGIVNALVVEQSGSGSQQGGKGKGKNKGHQFRSPNAPAGVNPVAKMGRIINNNEDVKGKEDRERFGDPSRVVVLTNMVDPEDVEDEELREEIGDECSKNGTVERVIIHLVQPPPDNPEDIVRIFVLFAGPVGAWKTVLNGNKNGHVLQEAPTSVDTLEGRYCFTLVLVKGLIDDAAIRETNIRTVGIGLVREGVLHPMLVITFGIVLTSMSTTRLLASSGSGDGLYRALSSIGKRDRSETERHARVPDHAPILDTDILEILVDLAHLCDTLIKRFLSPEDSSISLHGFLHVKTDFSSRLRTIGLPDLVEELNALETSLLGNSLMGLARSEGVTDMVSDCTTKDDNIEQRVGTKTVGPMYRHTSSFTSGV</sequence>
<feature type="compositionally biased region" description="Basic and acidic residues" evidence="1">
    <location>
        <begin position="431"/>
        <end position="448"/>
    </location>
</feature>
<feature type="compositionally biased region" description="Low complexity" evidence="1">
    <location>
        <begin position="609"/>
        <end position="627"/>
    </location>
</feature>
<dbReference type="GO" id="GO:0071011">
    <property type="term" value="C:precatalytic spliceosome"/>
    <property type="evidence" value="ECO:0007669"/>
    <property type="project" value="TreeGrafter"/>
</dbReference>
<dbReference type="InterPro" id="IPR012677">
    <property type="entry name" value="Nucleotide-bd_a/b_plait_sf"/>
</dbReference>
<dbReference type="CDD" id="cd12374">
    <property type="entry name" value="RRM_UHM_SPF45_PUF60"/>
    <property type="match status" value="1"/>
</dbReference>
<dbReference type="InterPro" id="IPR000467">
    <property type="entry name" value="G_patch_dom"/>
</dbReference>
<dbReference type="Gene3D" id="3.30.70.330">
    <property type="match status" value="1"/>
</dbReference>
<dbReference type="Proteomes" id="UP000559027">
    <property type="component" value="Unassembled WGS sequence"/>
</dbReference>
<evidence type="ECO:0000313" key="4">
    <source>
        <dbReference type="Proteomes" id="UP000559027"/>
    </source>
</evidence>
<dbReference type="InterPro" id="IPR040052">
    <property type="entry name" value="RBM17"/>
</dbReference>
<dbReference type="SMART" id="SM00443">
    <property type="entry name" value="G_patch"/>
    <property type="match status" value="1"/>
</dbReference>
<gene>
    <name evidence="3" type="ORF">D9756_001618</name>
</gene>
<feature type="compositionally biased region" description="Basic and acidic residues" evidence="1">
    <location>
        <begin position="372"/>
        <end position="401"/>
    </location>
</feature>
<reference evidence="3 4" key="1">
    <citation type="journal article" date="2020" name="ISME J.">
        <title>Uncovering the hidden diversity of litter-decomposition mechanisms in mushroom-forming fungi.</title>
        <authorList>
            <person name="Floudas D."/>
            <person name="Bentzer J."/>
            <person name="Ahren D."/>
            <person name="Johansson T."/>
            <person name="Persson P."/>
            <person name="Tunlid A."/>
        </authorList>
    </citation>
    <scope>NUCLEOTIDE SEQUENCE [LARGE SCALE GENOMIC DNA]</scope>
    <source>
        <strain evidence="3 4">CBS 146.42</strain>
    </source>
</reference>
<dbReference type="GO" id="GO:0003676">
    <property type="term" value="F:nucleic acid binding"/>
    <property type="evidence" value="ECO:0007669"/>
    <property type="project" value="InterPro"/>
</dbReference>
<feature type="compositionally biased region" description="Basic and acidic residues" evidence="1">
    <location>
        <begin position="413"/>
        <end position="424"/>
    </location>
</feature>
<feature type="region of interest" description="Disordered" evidence="1">
    <location>
        <begin position="609"/>
        <end position="638"/>
    </location>
</feature>
<comment type="caution">
    <text evidence="3">The sequence shown here is derived from an EMBL/GenBank/DDBJ whole genome shotgun (WGS) entry which is preliminary data.</text>
</comment>
<evidence type="ECO:0000256" key="1">
    <source>
        <dbReference type="SAM" id="MobiDB-lite"/>
    </source>
</evidence>
<accession>A0A8H5G3P4</accession>
<dbReference type="EMBL" id="JAACJO010000005">
    <property type="protein sequence ID" value="KAF5357799.1"/>
    <property type="molecule type" value="Genomic_DNA"/>
</dbReference>
<feature type="compositionally biased region" description="Low complexity" evidence="1">
    <location>
        <begin position="544"/>
        <end position="555"/>
    </location>
</feature>
<dbReference type="PANTHER" id="PTHR13288">
    <property type="entry name" value="SPLICING FACTOR 45 SPF45"/>
    <property type="match status" value="1"/>
</dbReference>
<feature type="compositionally biased region" description="Basic and acidic residues" evidence="1">
    <location>
        <begin position="462"/>
        <end position="473"/>
    </location>
</feature>
<dbReference type="Pfam" id="PF01585">
    <property type="entry name" value="G-patch"/>
    <property type="match status" value="1"/>
</dbReference>
<keyword evidence="4" id="KW-1185">Reference proteome</keyword>
<dbReference type="GO" id="GO:0045292">
    <property type="term" value="P:mRNA cis splicing, via spliceosome"/>
    <property type="evidence" value="ECO:0007669"/>
    <property type="project" value="InterPro"/>
</dbReference>
<feature type="region of interest" description="Disordered" evidence="1">
    <location>
        <begin position="293"/>
        <end position="588"/>
    </location>
</feature>
<protein>
    <recommendedName>
        <fullName evidence="2">G-patch domain-containing protein</fullName>
    </recommendedName>
</protein>
<feature type="compositionally biased region" description="Pro residues" evidence="1">
    <location>
        <begin position="556"/>
        <end position="578"/>
    </location>
</feature>
<dbReference type="OrthoDB" id="5411533at2759"/>
<feature type="region of interest" description="Disordered" evidence="1">
    <location>
        <begin position="1"/>
        <end position="43"/>
    </location>
</feature>
<organism evidence="3 4">
    <name type="scientific">Leucocoprinus leucothites</name>
    <dbReference type="NCBI Taxonomy" id="201217"/>
    <lineage>
        <taxon>Eukaryota</taxon>
        <taxon>Fungi</taxon>
        <taxon>Dikarya</taxon>
        <taxon>Basidiomycota</taxon>
        <taxon>Agaricomycotina</taxon>
        <taxon>Agaricomycetes</taxon>
        <taxon>Agaricomycetidae</taxon>
        <taxon>Agaricales</taxon>
        <taxon>Agaricineae</taxon>
        <taxon>Agaricaceae</taxon>
        <taxon>Leucocoprinus</taxon>
    </lineage>
</organism>
<evidence type="ECO:0000313" key="3">
    <source>
        <dbReference type="EMBL" id="KAF5357799.1"/>
    </source>
</evidence>
<feature type="region of interest" description="Disordered" evidence="1">
    <location>
        <begin position="672"/>
        <end position="702"/>
    </location>
</feature>
<dbReference type="AlphaFoldDB" id="A0A8H5G3P4"/>
<evidence type="ECO:0000259" key="2">
    <source>
        <dbReference type="PROSITE" id="PS50174"/>
    </source>
</evidence>
<dbReference type="PANTHER" id="PTHR13288:SF8">
    <property type="entry name" value="SPLICING FACTOR 45"/>
    <property type="match status" value="1"/>
</dbReference>
<feature type="compositionally biased region" description="Basic residues" evidence="1">
    <location>
        <begin position="336"/>
        <end position="350"/>
    </location>
</feature>
<proteinExistence type="predicted"/>
<name>A0A8H5G3P4_9AGAR</name>
<dbReference type="PROSITE" id="PS50174">
    <property type="entry name" value="G_PATCH"/>
    <property type="match status" value="1"/>
</dbReference>
<feature type="region of interest" description="Disordered" evidence="1">
    <location>
        <begin position="167"/>
        <end position="206"/>
    </location>
</feature>
<feature type="domain" description="G-patch" evidence="2">
    <location>
        <begin position="637"/>
        <end position="686"/>
    </location>
</feature>
<feature type="compositionally biased region" description="Low complexity" evidence="1">
    <location>
        <begin position="167"/>
        <end position="186"/>
    </location>
</feature>